<evidence type="ECO:0000313" key="1">
    <source>
        <dbReference type="EMBL" id="KAA9375939.1"/>
    </source>
</evidence>
<organism evidence="1 2">
    <name type="scientific">Microbispora cellulosiformans</name>
    <dbReference type="NCBI Taxonomy" id="2614688"/>
    <lineage>
        <taxon>Bacteria</taxon>
        <taxon>Bacillati</taxon>
        <taxon>Actinomycetota</taxon>
        <taxon>Actinomycetes</taxon>
        <taxon>Streptosporangiales</taxon>
        <taxon>Streptosporangiaceae</taxon>
        <taxon>Microbispora</taxon>
    </lineage>
</organism>
<name>A0A5J5JZI6_9ACTN</name>
<proteinExistence type="predicted"/>
<gene>
    <name evidence="1" type="ORF">F5972_24760</name>
</gene>
<evidence type="ECO:0000313" key="2">
    <source>
        <dbReference type="Proteomes" id="UP000327011"/>
    </source>
</evidence>
<sequence>MKDVVHDYDQQLYDRSFLNCYQRQAMVMLAERVPDLPLAFYNCLVAGDDIADQVIRLGRPKYDFQSDLLDPAALARVGITREYVPFDTYAQARELVFDTVERTGYVILFIDVYYLPHTPEYRGEHVVHTITLTSHADGLWSILDDNQASVLCRYAYPEDVVAAAFDNGKLRHVSWFPVGPYDAAAATAGSSAAFTEVLRTYDDTYALLDGVADLLGTPWISPARTIALLYDAFSVYEGSRACLREFAKRQPAYADADPALADLVGRCRDIRNQLMIGKAIGRVDASRVAAACAELRTAEEDTLKRLRGLGGL</sequence>
<dbReference type="RefSeq" id="WP_150936408.1">
    <property type="nucleotide sequence ID" value="NZ_VYTZ01000009.1"/>
</dbReference>
<protein>
    <recommendedName>
        <fullName evidence="3">Butirosin biosynthesis protein H N-terminal domain-containing protein</fullName>
    </recommendedName>
</protein>
<evidence type="ECO:0008006" key="3">
    <source>
        <dbReference type="Google" id="ProtNLM"/>
    </source>
</evidence>
<dbReference type="AlphaFoldDB" id="A0A5J5JZI6"/>
<accession>A0A5J5JZI6</accession>
<keyword evidence="2" id="KW-1185">Reference proteome</keyword>
<comment type="caution">
    <text evidence="1">The sequence shown here is derived from an EMBL/GenBank/DDBJ whole genome shotgun (WGS) entry which is preliminary data.</text>
</comment>
<dbReference type="Proteomes" id="UP000327011">
    <property type="component" value="Unassembled WGS sequence"/>
</dbReference>
<reference evidence="1 2" key="1">
    <citation type="submission" date="2019-09" db="EMBL/GenBank/DDBJ databases">
        <title>Screening of Novel Bioactive Compounds from Soil-Associated.</title>
        <authorList>
            <person name="Gong X."/>
        </authorList>
    </citation>
    <scope>NUCLEOTIDE SEQUENCE [LARGE SCALE GENOMIC DNA]</scope>
    <source>
        <strain evidence="1 2">Gxj-6</strain>
    </source>
</reference>
<dbReference type="EMBL" id="VYTZ01000009">
    <property type="protein sequence ID" value="KAA9375939.1"/>
    <property type="molecule type" value="Genomic_DNA"/>
</dbReference>